<keyword evidence="2" id="KW-1185">Reference proteome</keyword>
<organism evidence="1 2">
    <name type="scientific">Lindgomyces ingoldianus</name>
    <dbReference type="NCBI Taxonomy" id="673940"/>
    <lineage>
        <taxon>Eukaryota</taxon>
        <taxon>Fungi</taxon>
        <taxon>Dikarya</taxon>
        <taxon>Ascomycota</taxon>
        <taxon>Pezizomycotina</taxon>
        <taxon>Dothideomycetes</taxon>
        <taxon>Pleosporomycetidae</taxon>
        <taxon>Pleosporales</taxon>
        <taxon>Lindgomycetaceae</taxon>
        <taxon>Lindgomyces</taxon>
    </lineage>
</organism>
<protein>
    <submittedName>
        <fullName evidence="1">MFS general substrate transporter</fullName>
    </submittedName>
</protein>
<dbReference type="EMBL" id="MU003505">
    <property type="protein sequence ID" value="KAF2471485.1"/>
    <property type="molecule type" value="Genomic_DNA"/>
</dbReference>
<dbReference type="Proteomes" id="UP000799755">
    <property type="component" value="Unassembled WGS sequence"/>
</dbReference>
<comment type="caution">
    <text evidence="1">The sequence shown here is derived from an EMBL/GenBank/DDBJ whole genome shotgun (WGS) entry which is preliminary data.</text>
</comment>
<name>A0ACB6QZI7_9PLEO</name>
<evidence type="ECO:0000313" key="1">
    <source>
        <dbReference type="EMBL" id="KAF2471485.1"/>
    </source>
</evidence>
<sequence length="377" mass="40381">MAPASETPLAPDQEEKAATAYLETPPTPTPAADLGPKQWLQILSTFVVFFNTWGILLTFGVFQTYYEQVLIRNKSSSDIAWISTAGAFVVLSAGIVTGPLYDHAYYRVLLLSGSLLQVFGMMMISISKEYYQLFITQAICVGLGAGIAFTPSVAAAAACLTNPATRAKAMGLMACGSSIGGVVYPLMFRSIVRSVGFGWAVRSIAFVMLSLYVVSYLPLLNHQEPPPVIRRFFDTSALRDAPFMVLCIGSIFSATAYYIPFLYLPLLTKVRIPSVGSDLAFDLLAILNGSSAVGRLLAGVAAAIFGPTETTSVSLVFGSILLFCWSVVDSVAGTIVWAVFWGMVSGVLVALPGAFIPLFCPSLAVIGTRSGMYWVFI</sequence>
<proteinExistence type="predicted"/>
<reference evidence="1" key="1">
    <citation type="journal article" date="2020" name="Stud. Mycol.">
        <title>101 Dothideomycetes genomes: a test case for predicting lifestyles and emergence of pathogens.</title>
        <authorList>
            <person name="Haridas S."/>
            <person name="Albert R."/>
            <person name="Binder M."/>
            <person name="Bloem J."/>
            <person name="Labutti K."/>
            <person name="Salamov A."/>
            <person name="Andreopoulos B."/>
            <person name="Baker S."/>
            <person name="Barry K."/>
            <person name="Bills G."/>
            <person name="Bluhm B."/>
            <person name="Cannon C."/>
            <person name="Castanera R."/>
            <person name="Culley D."/>
            <person name="Daum C."/>
            <person name="Ezra D."/>
            <person name="Gonzalez J."/>
            <person name="Henrissat B."/>
            <person name="Kuo A."/>
            <person name="Liang C."/>
            <person name="Lipzen A."/>
            <person name="Lutzoni F."/>
            <person name="Magnuson J."/>
            <person name="Mondo S."/>
            <person name="Nolan M."/>
            <person name="Ohm R."/>
            <person name="Pangilinan J."/>
            <person name="Park H.-J."/>
            <person name="Ramirez L."/>
            <person name="Alfaro M."/>
            <person name="Sun H."/>
            <person name="Tritt A."/>
            <person name="Yoshinaga Y."/>
            <person name="Zwiers L.-H."/>
            <person name="Turgeon B."/>
            <person name="Goodwin S."/>
            <person name="Spatafora J."/>
            <person name="Crous P."/>
            <person name="Grigoriev I."/>
        </authorList>
    </citation>
    <scope>NUCLEOTIDE SEQUENCE</scope>
    <source>
        <strain evidence="1">ATCC 200398</strain>
    </source>
</reference>
<gene>
    <name evidence="1" type="ORF">BDR25DRAFT_368405</name>
</gene>
<evidence type="ECO:0000313" key="2">
    <source>
        <dbReference type="Proteomes" id="UP000799755"/>
    </source>
</evidence>
<accession>A0ACB6QZI7</accession>